<keyword evidence="4 11" id="KW-0808">Transferase</keyword>
<evidence type="ECO:0000256" key="7">
    <source>
        <dbReference type="ARBA" id="ARBA00022984"/>
    </source>
</evidence>
<dbReference type="EC" id="2.4.99.28" evidence="11"/>
<dbReference type="Proteomes" id="UP000046373">
    <property type="component" value="Unassembled WGS sequence"/>
</dbReference>
<dbReference type="AlphaFoldDB" id="A0A090ETI4"/>
<evidence type="ECO:0000313" key="13">
    <source>
        <dbReference type="EMBL" id="CDX23558.1"/>
    </source>
</evidence>
<dbReference type="EMBL" id="CCMZ01000034">
    <property type="protein sequence ID" value="CDX23558.1"/>
    <property type="molecule type" value="Genomic_DNA"/>
</dbReference>
<protein>
    <recommendedName>
        <fullName evidence="11">Biosynthetic peptidoglycan transglycosylase</fullName>
        <ecNumber evidence="11">2.4.99.28</ecNumber>
    </recommendedName>
    <alternativeName>
        <fullName evidence="11">Glycan polymerase</fullName>
    </alternativeName>
    <alternativeName>
        <fullName evidence="11">Peptidoglycan glycosyltransferase MtgA</fullName>
        <shortName evidence="11">PGT</shortName>
    </alternativeName>
</protein>
<dbReference type="InterPro" id="IPR036950">
    <property type="entry name" value="PBP_transglycosylase"/>
</dbReference>
<sequence length="260" mass="28529">MPMGARHGWDGLTEPIVEHGSEGLDMARPRRLNRAGLRRLARRCLVVAIVLAAIPAVLTFLYLPSFVHPVSTLMLKDLVTFSGYDRRWVSIDDVAPVLAHSVIMSEDGQFCFHRGVDLGELRGVVDDALAGEATRGASTITMQTVKNLFLWSRPLGSVRKVVELPLAVYFDAVMSKRRIMEIYLNIAEWGPGIYGIEAAARHHFGVSAKQLSRRQAALLAVSLPNPIARNPAKPGPGLRRLASLIERRASRSGAYVGCLD</sequence>
<dbReference type="GO" id="GO:0008955">
    <property type="term" value="F:peptidoglycan glycosyltransferase activity"/>
    <property type="evidence" value="ECO:0007669"/>
    <property type="project" value="UniProtKB-UniRule"/>
</dbReference>
<evidence type="ECO:0000256" key="1">
    <source>
        <dbReference type="ARBA" id="ARBA00022475"/>
    </source>
</evidence>
<dbReference type="PANTHER" id="PTHR30400">
    <property type="entry name" value="MONOFUNCTIONAL BIOSYNTHETIC PEPTIDOGLYCAN TRANSGLYCOSYLASE"/>
    <property type="match status" value="1"/>
</dbReference>
<comment type="pathway">
    <text evidence="11">Cell wall biogenesis; peptidoglycan biosynthesis.</text>
</comment>
<dbReference type="GO" id="GO:0009274">
    <property type="term" value="C:peptidoglycan-based cell wall"/>
    <property type="evidence" value="ECO:0007669"/>
    <property type="project" value="InterPro"/>
</dbReference>
<keyword evidence="10 11" id="KW-0961">Cell wall biogenesis/degradation</keyword>
<keyword evidence="3 11" id="KW-0328">Glycosyltransferase</keyword>
<gene>
    <name evidence="11 14" type="primary">mtgA</name>
    <name evidence="13" type="ORF">MPL3356_40438</name>
    <name evidence="14" type="ORF">MPLDJ20_190152</name>
</gene>
<evidence type="ECO:0000313" key="14">
    <source>
        <dbReference type="EMBL" id="CDX34833.1"/>
    </source>
</evidence>
<feature type="domain" description="Glycosyl transferase family 51" evidence="12">
    <location>
        <begin position="83"/>
        <end position="234"/>
    </location>
</feature>
<evidence type="ECO:0000256" key="5">
    <source>
        <dbReference type="ARBA" id="ARBA00022692"/>
    </source>
</evidence>
<dbReference type="GO" id="GO:0005886">
    <property type="term" value="C:plasma membrane"/>
    <property type="evidence" value="ECO:0007669"/>
    <property type="project" value="UniProtKB-SubCell"/>
</dbReference>
<comment type="catalytic activity">
    <reaction evidence="11">
        <text>[GlcNAc-(1-&gt;4)-Mur2Ac(oyl-L-Ala-gamma-D-Glu-L-Lys-D-Ala-D-Ala)](n)-di-trans,octa-cis-undecaprenyl diphosphate + beta-D-GlcNAc-(1-&gt;4)-Mur2Ac(oyl-L-Ala-gamma-D-Glu-L-Lys-D-Ala-D-Ala)-di-trans,octa-cis-undecaprenyl diphosphate = [GlcNAc-(1-&gt;4)-Mur2Ac(oyl-L-Ala-gamma-D-Glu-L-Lys-D-Ala-D-Ala)](n+1)-di-trans,octa-cis-undecaprenyl diphosphate + di-trans,octa-cis-undecaprenyl diphosphate + H(+)</text>
        <dbReference type="Rhea" id="RHEA:23708"/>
        <dbReference type="Rhea" id="RHEA-COMP:9602"/>
        <dbReference type="Rhea" id="RHEA-COMP:9603"/>
        <dbReference type="ChEBI" id="CHEBI:15378"/>
        <dbReference type="ChEBI" id="CHEBI:58405"/>
        <dbReference type="ChEBI" id="CHEBI:60033"/>
        <dbReference type="ChEBI" id="CHEBI:78435"/>
        <dbReference type="EC" id="2.4.99.28"/>
    </reaction>
</comment>
<dbReference type="GO" id="GO:0016763">
    <property type="term" value="F:pentosyltransferase activity"/>
    <property type="evidence" value="ECO:0007669"/>
    <property type="project" value="InterPro"/>
</dbReference>
<keyword evidence="6 11" id="KW-0133">Cell shape</keyword>
<dbReference type="UniPathway" id="UPA00219"/>
<keyword evidence="2 11" id="KW-0997">Cell inner membrane</keyword>
<keyword evidence="15" id="KW-1185">Reference proteome</keyword>
<comment type="function">
    <text evidence="11">Peptidoglycan polymerase that catalyzes glycan chain elongation from lipid-linked precursors.</text>
</comment>
<keyword evidence="8 11" id="KW-1133">Transmembrane helix</keyword>
<evidence type="ECO:0000256" key="10">
    <source>
        <dbReference type="ARBA" id="ARBA00023316"/>
    </source>
</evidence>
<proteinExistence type="inferred from homology"/>
<dbReference type="STRING" id="69974.MPLDJ20_190152"/>
<dbReference type="GO" id="GO:0009252">
    <property type="term" value="P:peptidoglycan biosynthetic process"/>
    <property type="evidence" value="ECO:0007669"/>
    <property type="project" value="UniProtKB-UniRule"/>
</dbReference>
<feature type="transmembrane region" description="Helical" evidence="11">
    <location>
        <begin position="40"/>
        <end position="63"/>
    </location>
</feature>
<evidence type="ECO:0000256" key="2">
    <source>
        <dbReference type="ARBA" id="ARBA00022519"/>
    </source>
</evidence>
<evidence type="ECO:0000256" key="3">
    <source>
        <dbReference type="ARBA" id="ARBA00022676"/>
    </source>
</evidence>
<dbReference type="GO" id="GO:0008360">
    <property type="term" value="P:regulation of cell shape"/>
    <property type="evidence" value="ECO:0007669"/>
    <property type="project" value="UniProtKB-KW"/>
</dbReference>
<evidence type="ECO:0000313" key="15">
    <source>
        <dbReference type="Proteomes" id="UP000045285"/>
    </source>
</evidence>
<dbReference type="PANTHER" id="PTHR30400:SF0">
    <property type="entry name" value="BIOSYNTHETIC PEPTIDOGLYCAN TRANSGLYCOSYLASE"/>
    <property type="match status" value="1"/>
</dbReference>
<comment type="similarity">
    <text evidence="11">Belongs to the glycosyltransferase 51 family.</text>
</comment>
<keyword evidence="7 11" id="KW-0573">Peptidoglycan synthesis</keyword>
<dbReference type="InterPro" id="IPR023346">
    <property type="entry name" value="Lysozyme-like_dom_sf"/>
</dbReference>
<accession>A0A090ETI4</accession>
<dbReference type="InterPro" id="IPR011812">
    <property type="entry name" value="Pep_trsgly"/>
</dbReference>
<evidence type="ECO:0000256" key="8">
    <source>
        <dbReference type="ARBA" id="ARBA00022989"/>
    </source>
</evidence>
<reference evidence="14 16" key="1">
    <citation type="submission" date="2014-08" db="EMBL/GenBank/DDBJ databases">
        <authorList>
            <person name="Moulin Lionel"/>
        </authorList>
    </citation>
    <scope>NUCLEOTIDE SEQUENCE [LARGE SCALE GENOMIC DNA]</scope>
</reference>
<organism evidence="14 16">
    <name type="scientific">Mesorhizobium plurifarium</name>
    <dbReference type="NCBI Taxonomy" id="69974"/>
    <lineage>
        <taxon>Bacteria</taxon>
        <taxon>Pseudomonadati</taxon>
        <taxon>Pseudomonadota</taxon>
        <taxon>Alphaproteobacteria</taxon>
        <taxon>Hyphomicrobiales</taxon>
        <taxon>Phyllobacteriaceae</taxon>
        <taxon>Mesorhizobium</taxon>
    </lineage>
</organism>
<evidence type="ECO:0000256" key="11">
    <source>
        <dbReference type="HAMAP-Rule" id="MF_00766"/>
    </source>
</evidence>
<dbReference type="GO" id="GO:0071555">
    <property type="term" value="P:cell wall organization"/>
    <property type="evidence" value="ECO:0007669"/>
    <property type="project" value="UniProtKB-KW"/>
</dbReference>
<dbReference type="EMBL" id="CCNB01000011">
    <property type="protein sequence ID" value="CDX34833.1"/>
    <property type="molecule type" value="Genomic_DNA"/>
</dbReference>
<dbReference type="InterPro" id="IPR001264">
    <property type="entry name" value="Glyco_trans_51"/>
</dbReference>
<dbReference type="Gene3D" id="1.10.3810.10">
    <property type="entry name" value="Biosynthetic peptidoglycan transglycosylase-like"/>
    <property type="match status" value="1"/>
</dbReference>
<evidence type="ECO:0000256" key="4">
    <source>
        <dbReference type="ARBA" id="ARBA00022679"/>
    </source>
</evidence>
<keyword evidence="9 11" id="KW-0472">Membrane</keyword>
<evidence type="ECO:0000313" key="16">
    <source>
        <dbReference type="Proteomes" id="UP000046373"/>
    </source>
</evidence>
<reference evidence="15" key="2">
    <citation type="submission" date="2014-08" db="EMBL/GenBank/DDBJ databases">
        <authorList>
            <person name="Moulin L."/>
        </authorList>
    </citation>
    <scope>NUCLEOTIDE SEQUENCE [LARGE SCALE GENOMIC DNA]</scope>
</reference>
<dbReference type="SUPFAM" id="SSF53955">
    <property type="entry name" value="Lysozyme-like"/>
    <property type="match status" value="1"/>
</dbReference>
<dbReference type="HAMAP" id="MF_00766">
    <property type="entry name" value="PGT_MtgA"/>
    <property type="match status" value="1"/>
</dbReference>
<evidence type="ECO:0000259" key="12">
    <source>
        <dbReference type="Pfam" id="PF00912"/>
    </source>
</evidence>
<dbReference type="Proteomes" id="UP000045285">
    <property type="component" value="Unassembled WGS sequence"/>
</dbReference>
<evidence type="ECO:0000256" key="6">
    <source>
        <dbReference type="ARBA" id="ARBA00022960"/>
    </source>
</evidence>
<evidence type="ECO:0000256" key="9">
    <source>
        <dbReference type="ARBA" id="ARBA00023136"/>
    </source>
</evidence>
<keyword evidence="1 11" id="KW-1003">Cell membrane</keyword>
<comment type="subcellular location">
    <subcellularLocation>
        <location evidence="11">Cell inner membrane</location>
        <topology evidence="11">Single-pass membrane protein</topology>
    </subcellularLocation>
</comment>
<keyword evidence="5 11" id="KW-0812">Transmembrane</keyword>
<name>A0A090ETI4_MESPL</name>
<dbReference type="Pfam" id="PF00912">
    <property type="entry name" value="Transgly"/>
    <property type="match status" value="1"/>
</dbReference>